<dbReference type="AlphaFoldDB" id="A0A1B6DGF4"/>
<sequence length="132" mass="14776">MSTRYDTLEERIIGLEDKLVNIQEQVELLPELLTRCLNQQQQQQQPATQPQQTQCTLTADRSNDRRNFLHPESAAAISNTPSTQCTSPLLSDSRSVPPTSSSTPYHWPTSPILPPISSRTPHLVPEPLHPNS</sequence>
<dbReference type="EMBL" id="GEDC01012603">
    <property type="protein sequence ID" value="JAS24695.1"/>
    <property type="molecule type" value="Transcribed_RNA"/>
</dbReference>
<accession>A0A1B6DGF4</accession>
<proteinExistence type="predicted"/>
<protein>
    <submittedName>
        <fullName evidence="2">Uncharacterized protein</fullName>
    </submittedName>
</protein>
<feature type="compositionally biased region" description="Low complexity" evidence="1">
    <location>
        <begin position="91"/>
        <end position="104"/>
    </location>
</feature>
<evidence type="ECO:0000313" key="2">
    <source>
        <dbReference type="EMBL" id="JAS24695.1"/>
    </source>
</evidence>
<feature type="compositionally biased region" description="Low complexity" evidence="1">
    <location>
        <begin position="39"/>
        <end position="54"/>
    </location>
</feature>
<gene>
    <name evidence="2" type="ORF">g.2068</name>
</gene>
<feature type="compositionally biased region" description="Polar residues" evidence="1">
    <location>
        <begin position="76"/>
        <end position="90"/>
    </location>
</feature>
<evidence type="ECO:0000256" key="1">
    <source>
        <dbReference type="SAM" id="MobiDB-lite"/>
    </source>
</evidence>
<reference evidence="2" key="1">
    <citation type="submission" date="2015-12" db="EMBL/GenBank/DDBJ databases">
        <title>De novo transcriptome assembly of four potential Pierce s Disease insect vectors from Arizona vineyards.</title>
        <authorList>
            <person name="Tassone E.E."/>
        </authorList>
    </citation>
    <scope>NUCLEOTIDE SEQUENCE</scope>
</reference>
<organism evidence="2">
    <name type="scientific">Clastoptera arizonana</name>
    <name type="common">Arizona spittle bug</name>
    <dbReference type="NCBI Taxonomy" id="38151"/>
    <lineage>
        <taxon>Eukaryota</taxon>
        <taxon>Metazoa</taxon>
        <taxon>Ecdysozoa</taxon>
        <taxon>Arthropoda</taxon>
        <taxon>Hexapoda</taxon>
        <taxon>Insecta</taxon>
        <taxon>Pterygota</taxon>
        <taxon>Neoptera</taxon>
        <taxon>Paraneoptera</taxon>
        <taxon>Hemiptera</taxon>
        <taxon>Auchenorrhyncha</taxon>
        <taxon>Cercopoidea</taxon>
        <taxon>Clastopteridae</taxon>
        <taxon>Clastoptera</taxon>
    </lineage>
</organism>
<name>A0A1B6DGF4_9HEMI</name>
<feature type="region of interest" description="Disordered" evidence="1">
    <location>
        <begin position="39"/>
        <end position="132"/>
    </location>
</feature>